<dbReference type="HOGENOM" id="CLU_2073205_0_0_1"/>
<protein>
    <submittedName>
        <fullName evidence="2">Uncharacterized protein</fullName>
    </submittedName>
</protein>
<gene>
    <name evidence="2" type="ORF">FOC4_g10005892</name>
</gene>
<evidence type="ECO:0000313" key="2">
    <source>
        <dbReference type="EMBL" id="EMT67783.1"/>
    </source>
</evidence>
<dbReference type="STRING" id="1229665.N1RME5"/>
<feature type="region of interest" description="Disordered" evidence="1">
    <location>
        <begin position="97"/>
        <end position="118"/>
    </location>
</feature>
<dbReference type="AlphaFoldDB" id="N1RME5"/>
<dbReference type="Proteomes" id="UP000016929">
    <property type="component" value="Unassembled WGS sequence"/>
</dbReference>
<dbReference type="EMBL" id="KB726570">
    <property type="protein sequence ID" value="EMT67783.1"/>
    <property type="molecule type" value="Genomic_DNA"/>
</dbReference>
<keyword evidence="3" id="KW-1185">Reference proteome</keyword>
<reference evidence="3" key="2">
    <citation type="journal article" date="2014" name="PLoS ONE">
        <title>Genome and Transcriptome Analysis of the Fungal Pathogen Fusarium oxysporum f. sp. cubense Causing Banana Vascular Wilt Disease.</title>
        <authorList>
            <person name="Guo L."/>
            <person name="Han L."/>
            <person name="Yang L."/>
            <person name="Zeng H."/>
            <person name="Fan D."/>
            <person name="Zhu Y."/>
            <person name="Feng Y."/>
            <person name="Wang G."/>
            <person name="Peng C."/>
            <person name="Jiang X."/>
            <person name="Zhou D."/>
            <person name="Ni P."/>
            <person name="Liang C."/>
            <person name="Liu L."/>
            <person name="Wang J."/>
            <person name="Mao C."/>
            <person name="Fang X."/>
            <person name="Peng M."/>
            <person name="Huang J."/>
        </authorList>
    </citation>
    <scope>NUCLEOTIDE SEQUENCE [LARGE SCALE GENOMIC DNA]</scope>
    <source>
        <strain evidence="3">race 4</strain>
    </source>
</reference>
<sequence>MSRPIKCIGMKVDAYILNTSVVGRDFFLAPVTQPSYEKLLPGQLNLRPDVTDHIDLRNASQWQVNQRIANLETGELDKRKIGIYVHWCLPKPFRVGKADADRSGDSVEAGSIEVSVAR</sequence>
<organism evidence="2 3">
    <name type="scientific">Fusarium oxysporum f. sp. cubense (strain race 4)</name>
    <name type="common">Panama disease fungus</name>
    <dbReference type="NCBI Taxonomy" id="2502994"/>
    <lineage>
        <taxon>Eukaryota</taxon>
        <taxon>Fungi</taxon>
        <taxon>Dikarya</taxon>
        <taxon>Ascomycota</taxon>
        <taxon>Pezizomycotina</taxon>
        <taxon>Sordariomycetes</taxon>
        <taxon>Hypocreomycetidae</taxon>
        <taxon>Hypocreales</taxon>
        <taxon>Nectriaceae</taxon>
        <taxon>Fusarium</taxon>
        <taxon>Fusarium oxysporum species complex</taxon>
    </lineage>
</organism>
<accession>N1RME5</accession>
<proteinExistence type="predicted"/>
<evidence type="ECO:0000313" key="3">
    <source>
        <dbReference type="Proteomes" id="UP000016929"/>
    </source>
</evidence>
<evidence type="ECO:0000256" key="1">
    <source>
        <dbReference type="SAM" id="MobiDB-lite"/>
    </source>
</evidence>
<name>N1RME5_FUSC4</name>
<reference evidence="3" key="1">
    <citation type="submission" date="2012-09" db="EMBL/GenBank/DDBJ databases">
        <title>Genome sequencing and comparative transcriptomics of race 1 and race 4 of banana pathogen: Fusarium oxysporum f. sp. cubense.</title>
        <authorList>
            <person name="Fang X."/>
            <person name="Huang J."/>
        </authorList>
    </citation>
    <scope>NUCLEOTIDE SEQUENCE [LARGE SCALE GENOMIC DNA]</scope>
    <source>
        <strain evidence="3">race 4</strain>
    </source>
</reference>